<dbReference type="EC" id="3.6.1.31" evidence="10"/>
<evidence type="ECO:0000256" key="10">
    <source>
        <dbReference type="HAMAP-Rule" id="MF_01020"/>
    </source>
</evidence>
<dbReference type="GO" id="GO:0000105">
    <property type="term" value="P:L-histidine biosynthetic process"/>
    <property type="evidence" value="ECO:0007669"/>
    <property type="project" value="UniProtKB-UniRule"/>
</dbReference>
<dbReference type="UniPathway" id="UPA00031">
    <property type="reaction ID" value="UER00007"/>
</dbReference>
<keyword evidence="6 10" id="KW-0547">Nucleotide-binding</keyword>
<evidence type="ECO:0000256" key="6">
    <source>
        <dbReference type="ARBA" id="ARBA00022741"/>
    </source>
</evidence>
<evidence type="ECO:0000256" key="1">
    <source>
        <dbReference type="ARBA" id="ARBA00001460"/>
    </source>
</evidence>
<keyword evidence="9 10" id="KW-0368">Histidine biosynthesis</keyword>
<name>A0A0H5QFB6_NEIMI</name>
<dbReference type="SUPFAM" id="SSF101386">
    <property type="entry name" value="all-alpha NTP pyrophosphatases"/>
    <property type="match status" value="1"/>
</dbReference>
<dbReference type="GO" id="GO:0005524">
    <property type="term" value="F:ATP binding"/>
    <property type="evidence" value="ECO:0007669"/>
    <property type="project" value="UniProtKB-KW"/>
</dbReference>
<evidence type="ECO:0000256" key="5">
    <source>
        <dbReference type="ARBA" id="ARBA00022605"/>
    </source>
</evidence>
<reference evidence="11 12" key="1">
    <citation type="submission" date="2014-11" db="EMBL/GenBank/DDBJ databases">
        <authorList>
            <person name="Diene M.Seydina."/>
        </authorList>
    </citation>
    <scope>NUCLEOTIDE SEQUENCE [LARGE SCALE GENOMIC DNA]</scope>
    <source>
        <strain evidence="11 12">Neisseria meningitidis CHUV</strain>
    </source>
</reference>
<comment type="catalytic activity">
    <reaction evidence="1 10">
        <text>1-(5-phospho-beta-D-ribosyl)-ATP + H2O = 1-(5-phospho-beta-D-ribosyl)-5'-AMP + diphosphate + H(+)</text>
        <dbReference type="Rhea" id="RHEA:22828"/>
        <dbReference type="ChEBI" id="CHEBI:15377"/>
        <dbReference type="ChEBI" id="CHEBI:15378"/>
        <dbReference type="ChEBI" id="CHEBI:33019"/>
        <dbReference type="ChEBI" id="CHEBI:59457"/>
        <dbReference type="ChEBI" id="CHEBI:73183"/>
        <dbReference type="EC" id="3.6.1.31"/>
    </reaction>
</comment>
<comment type="subcellular location">
    <subcellularLocation>
        <location evidence="2 10">Cytoplasm</location>
    </subcellularLocation>
</comment>
<accession>A0A0H5QFB6</accession>
<evidence type="ECO:0000256" key="8">
    <source>
        <dbReference type="ARBA" id="ARBA00022840"/>
    </source>
</evidence>
<dbReference type="Gene3D" id="1.10.287.1080">
    <property type="entry name" value="MazG-like"/>
    <property type="match status" value="1"/>
</dbReference>
<keyword evidence="5 10" id="KW-0028">Amino-acid biosynthesis</keyword>
<dbReference type="CDD" id="cd11534">
    <property type="entry name" value="NTP-PPase_HisIE_like"/>
    <property type="match status" value="1"/>
</dbReference>
<dbReference type="AlphaFoldDB" id="A0A0H5QFB6"/>
<dbReference type="Proteomes" id="UP000182715">
    <property type="component" value="Unassembled WGS sequence"/>
</dbReference>
<evidence type="ECO:0000313" key="12">
    <source>
        <dbReference type="Proteomes" id="UP000182715"/>
    </source>
</evidence>
<comment type="pathway">
    <text evidence="3 10">Amino-acid biosynthesis; L-histidine biosynthesis; L-histidine from 5-phospho-alpha-D-ribose 1-diphosphate: step 2/9.</text>
</comment>
<evidence type="ECO:0000256" key="9">
    <source>
        <dbReference type="ARBA" id="ARBA00023102"/>
    </source>
</evidence>
<dbReference type="GO" id="GO:0004636">
    <property type="term" value="F:phosphoribosyl-ATP diphosphatase activity"/>
    <property type="evidence" value="ECO:0007669"/>
    <property type="project" value="UniProtKB-UniRule"/>
</dbReference>
<dbReference type="EMBL" id="CVTF01000112">
    <property type="protein sequence ID" value="CRY99935.1"/>
    <property type="molecule type" value="Genomic_DNA"/>
</dbReference>
<keyword evidence="4 10" id="KW-0963">Cytoplasm</keyword>
<evidence type="ECO:0000256" key="4">
    <source>
        <dbReference type="ARBA" id="ARBA00022490"/>
    </source>
</evidence>
<dbReference type="PANTHER" id="PTHR42945:SF9">
    <property type="entry name" value="HISTIDINE BIOSYNTHESIS BIFUNCTIONAL PROTEIN HISIE"/>
    <property type="match status" value="1"/>
</dbReference>
<evidence type="ECO:0000256" key="7">
    <source>
        <dbReference type="ARBA" id="ARBA00022801"/>
    </source>
</evidence>
<dbReference type="GO" id="GO:0005737">
    <property type="term" value="C:cytoplasm"/>
    <property type="evidence" value="ECO:0007669"/>
    <property type="project" value="UniProtKB-SubCell"/>
</dbReference>
<dbReference type="NCBIfam" id="NF001611">
    <property type="entry name" value="PRK00400.1-3"/>
    <property type="match status" value="1"/>
</dbReference>
<proteinExistence type="inferred from homology"/>
<sequence length="150" mass="16922">MQQHKCRLKRSDGIFQRSATGVLPESSRLAYHSEQTETNRRKIMGDSVLSAIQQTITQRKSANPSESYVAQLLHKGEDKILKKVIEEAGEVLMASKDKNPSHLVYEVADLWFHTMILLTHHDLKAEDVLDELARRQGLSGLAEKAARTES</sequence>
<keyword evidence="7 10" id="KW-0378">Hydrolase</keyword>
<evidence type="ECO:0000256" key="2">
    <source>
        <dbReference type="ARBA" id="ARBA00004496"/>
    </source>
</evidence>
<dbReference type="NCBIfam" id="TIGR03188">
    <property type="entry name" value="histidine_hisI"/>
    <property type="match status" value="1"/>
</dbReference>
<dbReference type="HAMAP" id="MF_01020">
    <property type="entry name" value="HisE"/>
    <property type="match status" value="1"/>
</dbReference>
<dbReference type="PANTHER" id="PTHR42945">
    <property type="entry name" value="HISTIDINE BIOSYNTHESIS BIFUNCTIONAL PROTEIN"/>
    <property type="match status" value="1"/>
</dbReference>
<dbReference type="InterPro" id="IPR008179">
    <property type="entry name" value="HisE"/>
</dbReference>
<protein>
    <recommendedName>
        <fullName evidence="10">Phosphoribosyl-ATP pyrophosphatase</fullName>
        <shortName evidence="10">PRA-PH</shortName>
        <ecNumber evidence="10">3.6.1.31</ecNumber>
    </recommendedName>
</protein>
<evidence type="ECO:0000256" key="3">
    <source>
        <dbReference type="ARBA" id="ARBA00005204"/>
    </source>
</evidence>
<gene>
    <name evidence="10" type="primary">hisE</name>
</gene>
<evidence type="ECO:0000313" key="11">
    <source>
        <dbReference type="EMBL" id="CRY99935.1"/>
    </source>
</evidence>
<dbReference type="InterPro" id="IPR021130">
    <property type="entry name" value="PRib-ATP_PPHydrolase-like"/>
</dbReference>
<dbReference type="Pfam" id="PF01503">
    <property type="entry name" value="PRA-PH"/>
    <property type="match status" value="1"/>
</dbReference>
<keyword evidence="8 10" id="KW-0067">ATP-binding</keyword>
<organism evidence="11 12">
    <name type="scientific">Neisseria meningitidis serogroup B</name>
    <dbReference type="NCBI Taxonomy" id="491"/>
    <lineage>
        <taxon>Bacteria</taxon>
        <taxon>Pseudomonadati</taxon>
        <taxon>Pseudomonadota</taxon>
        <taxon>Betaproteobacteria</taxon>
        <taxon>Neisseriales</taxon>
        <taxon>Neisseriaceae</taxon>
        <taxon>Neisseria</taxon>
    </lineage>
</organism>
<comment type="similarity">
    <text evidence="10">Belongs to the PRA-PH family.</text>
</comment>